<comment type="caution">
    <text evidence="8">The sequence shown here is derived from an EMBL/GenBank/DDBJ whole genome shotgun (WGS) entry which is preliminary data.</text>
</comment>
<dbReference type="Proteomes" id="UP000662111">
    <property type="component" value="Unassembled WGS sequence"/>
</dbReference>
<evidence type="ECO:0000259" key="7">
    <source>
        <dbReference type="Pfam" id="PF12698"/>
    </source>
</evidence>
<dbReference type="InterPro" id="IPR013525">
    <property type="entry name" value="ABC2_TM"/>
</dbReference>
<evidence type="ECO:0000256" key="1">
    <source>
        <dbReference type="ARBA" id="ARBA00004651"/>
    </source>
</evidence>
<dbReference type="Gene3D" id="3.40.1710.10">
    <property type="entry name" value="abc type-2 transporter like domain"/>
    <property type="match status" value="1"/>
</dbReference>
<keyword evidence="3 6" id="KW-0812">Transmembrane</keyword>
<organism evidence="8 9">
    <name type="scientific">Ornithinimicrobium pekingense</name>
    <dbReference type="NCBI Taxonomy" id="384677"/>
    <lineage>
        <taxon>Bacteria</taxon>
        <taxon>Bacillati</taxon>
        <taxon>Actinomycetota</taxon>
        <taxon>Actinomycetes</taxon>
        <taxon>Micrococcales</taxon>
        <taxon>Ornithinimicrobiaceae</taxon>
        <taxon>Ornithinimicrobium</taxon>
    </lineage>
</organism>
<feature type="transmembrane region" description="Helical" evidence="6">
    <location>
        <begin position="199"/>
        <end position="220"/>
    </location>
</feature>
<reference evidence="9" key="1">
    <citation type="journal article" date="2019" name="Int. J. Syst. Evol. Microbiol.">
        <title>The Global Catalogue of Microorganisms (GCM) 10K type strain sequencing project: providing services to taxonomists for standard genome sequencing and annotation.</title>
        <authorList>
            <consortium name="The Broad Institute Genomics Platform"/>
            <consortium name="The Broad Institute Genome Sequencing Center for Infectious Disease"/>
            <person name="Wu L."/>
            <person name="Ma J."/>
        </authorList>
    </citation>
    <scope>NUCLEOTIDE SEQUENCE [LARGE SCALE GENOMIC DNA]</scope>
    <source>
        <strain evidence="9">CGMCC 1.5362</strain>
    </source>
</reference>
<feature type="transmembrane region" description="Helical" evidence="6">
    <location>
        <begin position="279"/>
        <end position="301"/>
    </location>
</feature>
<keyword evidence="4 6" id="KW-1133">Transmembrane helix</keyword>
<evidence type="ECO:0000256" key="2">
    <source>
        <dbReference type="ARBA" id="ARBA00022475"/>
    </source>
</evidence>
<evidence type="ECO:0000256" key="3">
    <source>
        <dbReference type="ARBA" id="ARBA00022692"/>
    </source>
</evidence>
<dbReference type="Pfam" id="PF12698">
    <property type="entry name" value="ABC2_membrane_3"/>
    <property type="match status" value="1"/>
</dbReference>
<feature type="transmembrane region" description="Helical" evidence="6">
    <location>
        <begin position="21"/>
        <end position="40"/>
    </location>
</feature>
<name>A0ABQ2F5J8_9MICO</name>
<sequence length="390" mass="39520">MPRLLVMVGTDLLRHLRNLSALMYAVVVPLALIYVMNLLIGSVDELEINPVTVAVAVPEGDELAAVLPQVLEAAGEGLDLTVRAAPAEEVVGLVDDGSAGVGVVVPEGFGADLVAGAGPQVQVTLADGLGLEGTVVTSIVDGALADLTAGTRTAAAAATLGVPPTELPGIARSLQETTAPVTWREGEAADEQLTLSENIVAGQAGMFLFFTVGFGVLALVEEREQGTLRRLLSMPVRPWTVVAAKALGSFVLGLLSMGVLLTVSSLLFDGVELGSPVAVGVLVVLMVAAATSLTFVVATVARTAEQANIAQSIIAIALGMFGGAFFQLNLSGPLGALLLANPVTAFVRGLGITAGGGGVGDLGVPALVLLGFTAVCLLAAWLLPGRKELL</sequence>
<evidence type="ECO:0000256" key="4">
    <source>
        <dbReference type="ARBA" id="ARBA00022989"/>
    </source>
</evidence>
<feature type="transmembrane region" description="Helical" evidence="6">
    <location>
        <begin position="241"/>
        <end position="267"/>
    </location>
</feature>
<dbReference type="RefSeq" id="WP_022921190.1">
    <property type="nucleotide sequence ID" value="NZ_BMLB01000001.1"/>
</dbReference>
<dbReference type="PANTHER" id="PTHR30294:SF29">
    <property type="entry name" value="MULTIDRUG ABC TRANSPORTER PERMEASE YBHS-RELATED"/>
    <property type="match status" value="1"/>
</dbReference>
<evidence type="ECO:0000256" key="6">
    <source>
        <dbReference type="SAM" id="Phobius"/>
    </source>
</evidence>
<keyword evidence="2" id="KW-1003">Cell membrane</keyword>
<evidence type="ECO:0000313" key="8">
    <source>
        <dbReference type="EMBL" id="GGK55911.1"/>
    </source>
</evidence>
<evidence type="ECO:0000313" key="9">
    <source>
        <dbReference type="Proteomes" id="UP000662111"/>
    </source>
</evidence>
<accession>A0ABQ2F5J8</accession>
<dbReference type="InterPro" id="IPR051449">
    <property type="entry name" value="ABC-2_transporter_component"/>
</dbReference>
<evidence type="ECO:0000256" key="5">
    <source>
        <dbReference type="ARBA" id="ARBA00023136"/>
    </source>
</evidence>
<dbReference type="EMBL" id="BMLB01000001">
    <property type="protein sequence ID" value="GGK55911.1"/>
    <property type="molecule type" value="Genomic_DNA"/>
</dbReference>
<proteinExistence type="predicted"/>
<feature type="transmembrane region" description="Helical" evidence="6">
    <location>
        <begin position="362"/>
        <end position="383"/>
    </location>
</feature>
<feature type="transmembrane region" description="Helical" evidence="6">
    <location>
        <begin position="313"/>
        <end position="330"/>
    </location>
</feature>
<keyword evidence="5 6" id="KW-0472">Membrane</keyword>
<comment type="subcellular location">
    <subcellularLocation>
        <location evidence="1">Cell membrane</location>
        <topology evidence="1">Multi-pass membrane protein</topology>
    </subcellularLocation>
</comment>
<protein>
    <submittedName>
        <fullName evidence="8">Transport permease protein</fullName>
    </submittedName>
</protein>
<gene>
    <name evidence="8" type="ORF">GCM10011509_00290</name>
</gene>
<dbReference type="PANTHER" id="PTHR30294">
    <property type="entry name" value="MEMBRANE COMPONENT OF ABC TRANSPORTER YHHJ-RELATED"/>
    <property type="match status" value="1"/>
</dbReference>
<keyword evidence="9" id="KW-1185">Reference proteome</keyword>
<feature type="domain" description="ABC-2 type transporter transmembrane" evidence="7">
    <location>
        <begin position="22"/>
        <end position="382"/>
    </location>
</feature>